<organism evidence="2 3">
    <name type="scientific">Ceratodon purpureus</name>
    <name type="common">Fire moss</name>
    <name type="synonym">Dicranum purpureum</name>
    <dbReference type="NCBI Taxonomy" id="3225"/>
    <lineage>
        <taxon>Eukaryota</taxon>
        <taxon>Viridiplantae</taxon>
        <taxon>Streptophyta</taxon>
        <taxon>Embryophyta</taxon>
        <taxon>Bryophyta</taxon>
        <taxon>Bryophytina</taxon>
        <taxon>Bryopsida</taxon>
        <taxon>Dicranidae</taxon>
        <taxon>Pseudoditrichales</taxon>
        <taxon>Ditrichaceae</taxon>
        <taxon>Ceratodon</taxon>
    </lineage>
</organism>
<comment type="caution">
    <text evidence="2">The sequence shown here is derived from an EMBL/GenBank/DDBJ whole genome shotgun (WGS) entry which is preliminary data.</text>
</comment>
<evidence type="ECO:0000313" key="2">
    <source>
        <dbReference type="EMBL" id="KAG0554848.1"/>
    </source>
</evidence>
<protein>
    <recommendedName>
        <fullName evidence="1">DUF7748 domain-containing protein</fullName>
    </recommendedName>
</protein>
<dbReference type="EMBL" id="CM026433">
    <property type="protein sequence ID" value="KAG0554848.1"/>
    <property type="molecule type" value="Genomic_DNA"/>
</dbReference>
<dbReference type="AlphaFoldDB" id="A0A8T0GAJ5"/>
<feature type="domain" description="DUF7748" evidence="1">
    <location>
        <begin position="4"/>
        <end position="98"/>
    </location>
</feature>
<dbReference type="Proteomes" id="UP000822688">
    <property type="component" value="Chromosome 12"/>
</dbReference>
<proteinExistence type="predicted"/>
<dbReference type="InterPro" id="IPR056650">
    <property type="entry name" value="DUF7748"/>
</dbReference>
<evidence type="ECO:0000259" key="1">
    <source>
        <dbReference type="Pfam" id="PF24928"/>
    </source>
</evidence>
<dbReference type="PANTHER" id="PTHR48468">
    <property type="entry name" value="PLASTOCYANIN-LIKE DOMAIN-CONTAINING PROTEIN"/>
    <property type="match status" value="1"/>
</dbReference>
<feature type="domain" description="DUF7748" evidence="1">
    <location>
        <begin position="195"/>
        <end position="291"/>
    </location>
</feature>
<gene>
    <name evidence="2" type="ORF">KC19_12G124600</name>
</gene>
<dbReference type="PANTHER" id="PTHR48468:SF1">
    <property type="entry name" value="PLASTOCYANIN-LIKE DOMAIN-CONTAINING PROTEIN"/>
    <property type="match status" value="1"/>
</dbReference>
<dbReference type="Pfam" id="PF24928">
    <property type="entry name" value="DUF7748"/>
    <property type="match status" value="2"/>
</dbReference>
<accession>A0A8T0GAJ5</accession>
<keyword evidence="3" id="KW-1185">Reference proteome</keyword>
<name>A0A8T0GAJ5_CERPU</name>
<sequence>MKPLKTVVINRSGTELELKEGNGGVYRKLTTLGNKDSAKYVISCDQNATYREYWVGTGVGDGADSITITSDDCAEYKTISIVNDPVDHAKLKLDTINRNVKVTAVVNQTGGDVKLEKDGAEPLVIRKDEKFVIKSDPEEAKNCNYMVVAEGGSRTPISTKEVSKAQIINVNMSGQTGDTVPKPTLDMVPRGLHVTEVTNKTSGPVKVKHCRGQGGSNESVDVATLQTNEKYTIQYDPKKGRNYCVEYSCSAAPGASSGSQAPNLKSLDVFSKDFAEFERIDVVEDSAGAEARLEKLEPRPEIATSTTSILSRVLRRIIPSWFE</sequence>
<reference evidence="2" key="1">
    <citation type="submission" date="2020-06" db="EMBL/GenBank/DDBJ databases">
        <title>WGS assembly of Ceratodon purpureus strain R40.</title>
        <authorList>
            <person name="Carey S.B."/>
            <person name="Jenkins J."/>
            <person name="Shu S."/>
            <person name="Lovell J.T."/>
            <person name="Sreedasyam A."/>
            <person name="Maumus F."/>
            <person name="Tiley G.P."/>
            <person name="Fernandez-Pozo N."/>
            <person name="Barry K."/>
            <person name="Chen C."/>
            <person name="Wang M."/>
            <person name="Lipzen A."/>
            <person name="Daum C."/>
            <person name="Saski C.A."/>
            <person name="Payton A.C."/>
            <person name="Mcbreen J.C."/>
            <person name="Conrad R.E."/>
            <person name="Kollar L.M."/>
            <person name="Olsson S."/>
            <person name="Huttunen S."/>
            <person name="Landis J.B."/>
            <person name="Wickett N.J."/>
            <person name="Johnson M.G."/>
            <person name="Rensing S.A."/>
            <person name="Grimwood J."/>
            <person name="Schmutz J."/>
            <person name="Mcdaniel S.F."/>
        </authorList>
    </citation>
    <scope>NUCLEOTIDE SEQUENCE</scope>
    <source>
        <strain evidence="2">R40</strain>
    </source>
</reference>
<evidence type="ECO:0000313" key="3">
    <source>
        <dbReference type="Proteomes" id="UP000822688"/>
    </source>
</evidence>